<organism evidence="2 3">
    <name type="scientific">Toxoplasma gondii MAS</name>
    <dbReference type="NCBI Taxonomy" id="943118"/>
    <lineage>
        <taxon>Eukaryota</taxon>
        <taxon>Sar</taxon>
        <taxon>Alveolata</taxon>
        <taxon>Apicomplexa</taxon>
        <taxon>Conoidasida</taxon>
        <taxon>Coccidia</taxon>
        <taxon>Eucoccidiorida</taxon>
        <taxon>Eimeriorina</taxon>
        <taxon>Sarcocystidae</taxon>
        <taxon>Toxoplasma</taxon>
    </lineage>
</organism>
<dbReference type="EMBL" id="AEXC02003096">
    <property type="protein sequence ID" value="KFH00217.1"/>
    <property type="molecule type" value="Genomic_DNA"/>
</dbReference>
<dbReference type="Proteomes" id="UP000028821">
    <property type="component" value="Unassembled WGS sequence"/>
</dbReference>
<feature type="compositionally biased region" description="Basic residues" evidence="1">
    <location>
        <begin position="36"/>
        <end position="51"/>
    </location>
</feature>
<feature type="non-terminal residue" evidence="2">
    <location>
        <position position="1"/>
    </location>
</feature>
<proteinExistence type="predicted"/>
<gene>
    <name evidence="2" type="ORF">TGMAS_417410</name>
</gene>
<protein>
    <submittedName>
        <fullName evidence="2">Uncharacterized protein</fullName>
    </submittedName>
</protein>
<evidence type="ECO:0000313" key="3">
    <source>
        <dbReference type="Proteomes" id="UP000028821"/>
    </source>
</evidence>
<feature type="non-terminal residue" evidence="2">
    <location>
        <position position="89"/>
    </location>
</feature>
<reference evidence="2 3" key="1">
    <citation type="submission" date="2014-04" db="EMBL/GenBank/DDBJ databases">
        <authorList>
            <person name="Sibley D."/>
            <person name="Venepally P."/>
            <person name="Karamycheva S."/>
            <person name="Hadjithomas M."/>
            <person name="Khan A."/>
            <person name="Brunk B."/>
            <person name="Roos D."/>
            <person name="Caler E."/>
            <person name="Lorenzi H."/>
        </authorList>
    </citation>
    <scope>NUCLEOTIDE SEQUENCE [LARGE SCALE GENOMIC DNA]</scope>
    <source>
        <strain evidence="2 3">MAS</strain>
    </source>
</reference>
<accession>A0A086PIN5</accession>
<sequence length="89" mass="9607">ILENTRAVLGALSDFTDSFPGGGSSERHLQVGGSARLRRKQFSVSRSRPRHGASCAETHRKRVPTRLLGSPAKLSLACIVAQVSRQAPR</sequence>
<evidence type="ECO:0000256" key="1">
    <source>
        <dbReference type="SAM" id="MobiDB-lite"/>
    </source>
</evidence>
<name>A0A086PIN5_TOXGO</name>
<dbReference type="AlphaFoldDB" id="A0A086PIN5"/>
<dbReference type="VEuPathDB" id="ToxoDB:TGMAS_417410"/>
<feature type="region of interest" description="Disordered" evidence="1">
    <location>
        <begin position="20"/>
        <end position="59"/>
    </location>
</feature>
<evidence type="ECO:0000313" key="2">
    <source>
        <dbReference type="EMBL" id="KFH00217.1"/>
    </source>
</evidence>
<comment type="caution">
    <text evidence="2">The sequence shown here is derived from an EMBL/GenBank/DDBJ whole genome shotgun (WGS) entry which is preliminary data.</text>
</comment>